<feature type="compositionally biased region" description="Basic and acidic residues" evidence="1">
    <location>
        <begin position="1"/>
        <end position="20"/>
    </location>
</feature>
<proteinExistence type="predicted"/>
<dbReference type="Proteomes" id="UP000078540">
    <property type="component" value="Unassembled WGS sequence"/>
</dbReference>
<organism evidence="2 3">
    <name type="scientific">Atta colombica</name>
    <dbReference type="NCBI Taxonomy" id="520822"/>
    <lineage>
        <taxon>Eukaryota</taxon>
        <taxon>Metazoa</taxon>
        <taxon>Ecdysozoa</taxon>
        <taxon>Arthropoda</taxon>
        <taxon>Hexapoda</taxon>
        <taxon>Insecta</taxon>
        <taxon>Pterygota</taxon>
        <taxon>Neoptera</taxon>
        <taxon>Endopterygota</taxon>
        <taxon>Hymenoptera</taxon>
        <taxon>Apocrita</taxon>
        <taxon>Aculeata</taxon>
        <taxon>Formicoidea</taxon>
        <taxon>Formicidae</taxon>
        <taxon>Myrmicinae</taxon>
        <taxon>Atta</taxon>
    </lineage>
</organism>
<feature type="compositionally biased region" description="Basic and acidic residues" evidence="1">
    <location>
        <begin position="27"/>
        <end position="39"/>
    </location>
</feature>
<gene>
    <name evidence="2" type="ORF">ALC53_13717</name>
</gene>
<name>A0A195AUJ6_9HYME</name>
<keyword evidence="3" id="KW-1185">Reference proteome</keyword>
<evidence type="ECO:0000313" key="2">
    <source>
        <dbReference type="EMBL" id="KYM75654.1"/>
    </source>
</evidence>
<protein>
    <submittedName>
        <fullName evidence="2">Uncharacterized protein</fullName>
    </submittedName>
</protein>
<reference evidence="2 3" key="1">
    <citation type="submission" date="2015-09" db="EMBL/GenBank/DDBJ databases">
        <title>Atta colombica WGS genome.</title>
        <authorList>
            <person name="Nygaard S."/>
            <person name="Hu H."/>
            <person name="Boomsma J."/>
            <person name="Zhang G."/>
        </authorList>
    </citation>
    <scope>NUCLEOTIDE SEQUENCE [LARGE SCALE GENOMIC DNA]</scope>
    <source>
        <strain evidence="2">Treedump-2</strain>
        <tissue evidence="2">Whole body</tissue>
    </source>
</reference>
<sequence>MKELETVKKDLSENNRKMERNISSFGRKRDSSRAGSETRETFSRINGTVIIVRVGSEDVNDNICDRIVEFRIDELGLEENDAEENQNEENRISKKEEIIVWNKETIESYNKNTEVINDEEDMDKDCIQQCREKKTKKKKKCIGYTDGDIIKDKENRVSNYLKVENMEWKRGDEIKALFKLRCGNLEEKNKYWLGIEEGGCLFYASENNLEHCVKECEETGGSFEELGKELKRIVGIYEEKI</sequence>
<dbReference type="EMBL" id="KQ976738">
    <property type="protein sequence ID" value="KYM75654.1"/>
    <property type="molecule type" value="Genomic_DNA"/>
</dbReference>
<dbReference type="AlphaFoldDB" id="A0A195AUJ6"/>
<accession>A0A195AUJ6</accession>
<evidence type="ECO:0000313" key="3">
    <source>
        <dbReference type="Proteomes" id="UP000078540"/>
    </source>
</evidence>
<evidence type="ECO:0000256" key="1">
    <source>
        <dbReference type="SAM" id="MobiDB-lite"/>
    </source>
</evidence>
<feature type="region of interest" description="Disordered" evidence="1">
    <location>
        <begin position="1"/>
        <end position="39"/>
    </location>
</feature>